<feature type="domain" description="HTH araC/xylS-type" evidence="4">
    <location>
        <begin position="203"/>
        <end position="301"/>
    </location>
</feature>
<accession>A0ABR7XKQ7</accession>
<reference evidence="5 6" key="1">
    <citation type="submission" date="2020-09" db="EMBL/GenBank/DDBJ databases">
        <title>Genome sequencing and assembly of Pontibacter sp.</title>
        <authorList>
            <person name="Chhetri G."/>
        </authorList>
    </citation>
    <scope>NUCLEOTIDE SEQUENCE [LARGE SCALE GENOMIC DNA]</scope>
    <source>
        <strain evidence="5 6">JH31</strain>
    </source>
</reference>
<evidence type="ECO:0000313" key="5">
    <source>
        <dbReference type="EMBL" id="MBD1398860.1"/>
    </source>
</evidence>
<evidence type="ECO:0000256" key="1">
    <source>
        <dbReference type="ARBA" id="ARBA00023015"/>
    </source>
</evidence>
<protein>
    <submittedName>
        <fullName evidence="5">AraC family transcriptional regulator</fullName>
    </submittedName>
</protein>
<dbReference type="EMBL" id="JACXAJ010000011">
    <property type="protein sequence ID" value="MBD1398860.1"/>
    <property type="molecule type" value="Genomic_DNA"/>
</dbReference>
<comment type="caution">
    <text evidence="5">The sequence shown here is derived from an EMBL/GenBank/DDBJ whole genome shotgun (WGS) entry which is preliminary data.</text>
</comment>
<evidence type="ECO:0000256" key="2">
    <source>
        <dbReference type="ARBA" id="ARBA00023125"/>
    </source>
</evidence>
<dbReference type="InterPro" id="IPR018060">
    <property type="entry name" value="HTH_AraC"/>
</dbReference>
<dbReference type="PANTHER" id="PTHR43280">
    <property type="entry name" value="ARAC-FAMILY TRANSCRIPTIONAL REGULATOR"/>
    <property type="match status" value="1"/>
</dbReference>
<keyword evidence="6" id="KW-1185">Reference proteome</keyword>
<dbReference type="SUPFAM" id="SSF46689">
    <property type="entry name" value="Homeodomain-like"/>
    <property type="match status" value="1"/>
</dbReference>
<keyword evidence="3" id="KW-0804">Transcription</keyword>
<keyword evidence="2" id="KW-0238">DNA-binding</keyword>
<proteinExistence type="predicted"/>
<evidence type="ECO:0000256" key="3">
    <source>
        <dbReference type="ARBA" id="ARBA00023163"/>
    </source>
</evidence>
<dbReference type="PANTHER" id="PTHR43280:SF32">
    <property type="entry name" value="TRANSCRIPTIONAL REGULATORY PROTEIN"/>
    <property type="match status" value="1"/>
</dbReference>
<dbReference type="Gene3D" id="1.10.10.60">
    <property type="entry name" value="Homeodomain-like"/>
    <property type="match status" value="1"/>
</dbReference>
<dbReference type="Pfam" id="PF12833">
    <property type="entry name" value="HTH_18"/>
    <property type="match status" value="1"/>
</dbReference>
<evidence type="ECO:0000313" key="6">
    <source>
        <dbReference type="Proteomes" id="UP000625551"/>
    </source>
</evidence>
<organism evidence="5 6">
    <name type="scientific">Pontibacter aquaedesilientis</name>
    <dbReference type="NCBI Taxonomy" id="2766980"/>
    <lineage>
        <taxon>Bacteria</taxon>
        <taxon>Pseudomonadati</taxon>
        <taxon>Bacteroidota</taxon>
        <taxon>Cytophagia</taxon>
        <taxon>Cytophagales</taxon>
        <taxon>Hymenobacteraceae</taxon>
        <taxon>Pontibacter</taxon>
    </lineage>
</organism>
<dbReference type="InterPro" id="IPR009057">
    <property type="entry name" value="Homeodomain-like_sf"/>
</dbReference>
<dbReference type="SMART" id="SM00342">
    <property type="entry name" value="HTH_ARAC"/>
    <property type="match status" value="1"/>
</dbReference>
<keyword evidence="1" id="KW-0805">Transcription regulation</keyword>
<dbReference type="PROSITE" id="PS01124">
    <property type="entry name" value="HTH_ARAC_FAMILY_2"/>
    <property type="match status" value="1"/>
</dbReference>
<dbReference type="Proteomes" id="UP000625551">
    <property type="component" value="Unassembled WGS sequence"/>
</dbReference>
<gene>
    <name evidence="5" type="ORF">H9Q13_16940</name>
</gene>
<sequence>MPDYKILTFDTIAAFERKINHDNSPYDPDLMLLPGTLQERHQKVDPKRGIPTLRRNFNLIYLLLGGLHDVRLDDKHRWLMPHDLVIVPENMLYSSYNIRGCNGYCLEFKSEFMQPVVKGTLTEQFPFFDLQAEHVVSLTKRESELIQKAFTNIIEVNEGKSREKNQLLRDYVHILLLLIRDCYKARYNVYIKDKATRAVKLTSEYKRLVEEKFKEVREVQQYASMLNITPKHLADVVKSTTGKPPHDIIKNRLLLEAKALLTSTDLALAEIAYTLGFDDQSHFSHFIKRRTGYTPLELRRNF</sequence>
<name>A0ABR7XKQ7_9BACT</name>
<evidence type="ECO:0000259" key="4">
    <source>
        <dbReference type="PROSITE" id="PS01124"/>
    </source>
</evidence>